<name>A0A6C0DGE3_9ZZZZ</name>
<accession>A0A6C0DGE3</accession>
<proteinExistence type="predicted"/>
<feature type="region of interest" description="Disordered" evidence="1">
    <location>
        <begin position="77"/>
        <end position="103"/>
    </location>
</feature>
<feature type="compositionally biased region" description="Basic and acidic residues" evidence="1">
    <location>
        <begin position="77"/>
        <end position="88"/>
    </location>
</feature>
<organism evidence="2">
    <name type="scientific">viral metagenome</name>
    <dbReference type="NCBI Taxonomy" id="1070528"/>
    <lineage>
        <taxon>unclassified sequences</taxon>
        <taxon>metagenomes</taxon>
        <taxon>organismal metagenomes</taxon>
    </lineage>
</organism>
<sequence>MSCNPCGMRRFDGHGSSSYRPTNPEAAKEMKSAMSRMLAERERQDKGMFGQMDSQPEIRTTELKLPEKTTIIKLYKTEKAEKTEKTDTKNTSQSTEHFYSLSD</sequence>
<evidence type="ECO:0000313" key="2">
    <source>
        <dbReference type="EMBL" id="QHT15597.1"/>
    </source>
</evidence>
<protein>
    <submittedName>
        <fullName evidence="2">Uncharacterized protein</fullName>
    </submittedName>
</protein>
<dbReference type="AlphaFoldDB" id="A0A6C0DGE3"/>
<evidence type="ECO:0000256" key="1">
    <source>
        <dbReference type="SAM" id="MobiDB-lite"/>
    </source>
</evidence>
<dbReference type="EMBL" id="MN739613">
    <property type="protein sequence ID" value="QHT15597.1"/>
    <property type="molecule type" value="Genomic_DNA"/>
</dbReference>
<reference evidence="2" key="1">
    <citation type="journal article" date="2020" name="Nature">
        <title>Giant virus diversity and host interactions through global metagenomics.</title>
        <authorList>
            <person name="Schulz F."/>
            <person name="Roux S."/>
            <person name="Paez-Espino D."/>
            <person name="Jungbluth S."/>
            <person name="Walsh D.A."/>
            <person name="Denef V.J."/>
            <person name="McMahon K.D."/>
            <person name="Konstantinidis K.T."/>
            <person name="Eloe-Fadrosh E.A."/>
            <person name="Kyrpides N.C."/>
            <person name="Woyke T."/>
        </authorList>
    </citation>
    <scope>NUCLEOTIDE SEQUENCE</scope>
    <source>
        <strain evidence="2">GVMAG-M-3300023174-176</strain>
    </source>
</reference>
<feature type="region of interest" description="Disordered" evidence="1">
    <location>
        <begin position="1"/>
        <end position="61"/>
    </location>
</feature>
<feature type="compositionally biased region" description="Polar residues" evidence="1">
    <location>
        <begin position="92"/>
        <end position="103"/>
    </location>
</feature>